<dbReference type="RefSeq" id="WP_090071046.1">
    <property type="nucleotide sequence ID" value="NZ_FOVR01000003.1"/>
</dbReference>
<dbReference type="AlphaFoldDB" id="A0A1I5ETB7"/>
<proteinExistence type="predicted"/>
<protein>
    <recommendedName>
        <fullName evidence="4">Holin-X, holin superfamily III</fullName>
    </recommendedName>
</protein>
<evidence type="ECO:0008006" key="4">
    <source>
        <dbReference type="Google" id="ProtNLM"/>
    </source>
</evidence>
<keyword evidence="3" id="KW-1185">Reference proteome</keyword>
<keyword evidence="1" id="KW-1133">Transmembrane helix</keyword>
<keyword evidence="1" id="KW-0812">Transmembrane</keyword>
<evidence type="ECO:0000313" key="3">
    <source>
        <dbReference type="Proteomes" id="UP000199236"/>
    </source>
</evidence>
<dbReference type="Proteomes" id="UP000199236">
    <property type="component" value="Unassembled WGS sequence"/>
</dbReference>
<sequence length="139" mass="14449">MGALVSILADLAGPGIKRELKGGAEDGLLIFAAFLAGLIGAGFGLLALFIVLERYLGALEASIILAALAFLFSALVLYLLARRRKRRARIRAAARAASSSDLATVQAVFQIVSASPLLMMALGAGITAAGYVTRERSSE</sequence>
<organism evidence="2 3">
    <name type="scientific">Cohaesibacter marisflavi</name>
    <dbReference type="NCBI Taxonomy" id="655353"/>
    <lineage>
        <taxon>Bacteria</taxon>
        <taxon>Pseudomonadati</taxon>
        <taxon>Pseudomonadota</taxon>
        <taxon>Alphaproteobacteria</taxon>
        <taxon>Hyphomicrobiales</taxon>
        <taxon>Cohaesibacteraceae</taxon>
    </lineage>
</organism>
<gene>
    <name evidence="2" type="ORF">SAMN04488056_103339</name>
</gene>
<keyword evidence="1" id="KW-0472">Membrane</keyword>
<name>A0A1I5ETB7_9HYPH</name>
<accession>A0A1I5ETB7</accession>
<evidence type="ECO:0000313" key="2">
    <source>
        <dbReference type="EMBL" id="SFO14754.1"/>
    </source>
</evidence>
<dbReference type="EMBL" id="FOVR01000003">
    <property type="protein sequence ID" value="SFO14754.1"/>
    <property type="molecule type" value="Genomic_DNA"/>
</dbReference>
<dbReference type="OrthoDB" id="8455097at2"/>
<dbReference type="STRING" id="655353.SAMN04488056_103339"/>
<feature type="transmembrane region" description="Helical" evidence="1">
    <location>
        <begin position="58"/>
        <end position="81"/>
    </location>
</feature>
<reference evidence="2 3" key="1">
    <citation type="submission" date="2016-10" db="EMBL/GenBank/DDBJ databases">
        <authorList>
            <person name="de Groot N.N."/>
        </authorList>
    </citation>
    <scope>NUCLEOTIDE SEQUENCE [LARGE SCALE GENOMIC DNA]</scope>
    <source>
        <strain evidence="2 3">CGMCC 1.9157</strain>
    </source>
</reference>
<feature type="transmembrane region" description="Helical" evidence="1">
    <location>
        <begin position="27"/>
        <end position="52"/>
    </location>
</feature>
<feature type="transmembrane region" description="Helical" evidence="1">
    <location>
        <begin position="102"/>
        <end position="132"/>
    </location>
</feature>
<evidence type="ECO:0000256" key="1">
    <source>
        <dbReference type="SAM" id="Phobius"/>
    </source>
</evidence>